<accession>A0A3A4R7W6</accession>
<organism evidence="3 4">
    <name type="scientific">Candidatus Auribacter fodinae</name>
    <dbReference type="NCBI Taxonomy" id="2093366"/>
    <lineage>
        <taxon>Bacteria</taxon>
        <taxon>Pseudomonadati</taxon>
        <taxon>Candidatus Auribacterota</taxon>
        <taxon>Candidatus Auribacteria</taxon>
        <taxon>Candidatus Auribacterales</taxon>
        <taxon>Candidatus Auribacteraceae</taxon>
        <taxon>Candidatus Auribacter</taxon>
    </lineage>
</organism>
<gene>
    <name evidence="3" type="ORF">C4541_07105</name>
</gene>
<reference evidence="3 4" key="1">
    <citation type="journal article" date="2017" name="ISME J.">
        <title>Energy and carbon metabolisms in a deep terrestrial subsurface fluid microbial community.</title>
        <authorList>
            <person name="Momper L."/>
            <person name="Jungbluth S.P."/>
            <person name="Lee M.D."/>
            <person name="Amend J.P."/>
        </authorList>
    </citation>
    <scope>NUCLEOTIDE SEQUENCE [LARGE SCALE GENOMIC DNA]</scope>
    <source>
        <strain evidence="3">SURF_26</strain>
    </source>
</reference>
<dbReference type="SMART" id="SM00849">
    <property type="entry name" value="Lactamase_B"/>
    <property type="match status" value="1"/>
</dbReference>
<dbReference type="PIRSF" id="PIRSF005243">
    <property type="entry name" value="ROO"/>
    <property type="match status" value="1"/>
</dbReference>
<dbReference type="InterPro" id="IPR036866">
    <property type="entry name" value="RibonucZ/Hydroxyglut_hydro"/>
</dbReference>
<dbReference type="InterPro" id="IPR008254">
    <property type="entry name" value="Flavodoxin/NO_synth"/>
</dbReference>
<evidence type="ECO:0000313" key="3">
    <source>
        <dbReference type="EMBL" id="RJP58877.1"/>
    </source>
</evidence>
<protein>
    <submittedName>
        <fullName evidence="3">FprA family A-type flavoprotein</fullName>
    </submittedName>
</protein>
<dbReference type="Gene3D" id="3.60.15.10">
    <property type="entry name" value="Ribonuclease Z/Hydroxyacylglutathione hydrolase-like"/>
    <property type="match status" value="1"/>
</dbReference>
<dbReference type="PANTHER" id="PTHR43717">
    <property type="entry name" value="ANAEROBIC NITRIC OXIDE REDUCTASE FLAVORUBREDOXIN"/>
    <property type="match status" value="1"/>
</dbReference>
<dbReference type="InterPro" id="IPR001279">
    <property type="entry name" value="Metallo-B-lactamas"/>
</dbReference>
<comment type="caution">
    <text evidence="3">The sequence shown here is derived from an EMBL/GenBank/DDBJ whole genome shotgun (WGS) entry which is preliminary data.</text>
</comment>
<evidence type="ECO:0000313" key="4">
    <source>
        <dbReference type="Proteomes" id="UP000266426"/>
    </source>
</evidence>
<dbReference type="GO" id="GO:0010181">
    <property type="term" value="F:FMN binding"/>
    <property type="evidence" value="ECO:0007669"/>
    <property type="project" value="InterPro"/>
</dbReference>
<proteinExistence type="inferred from homology"/>
<dbReference type="GO" id="GO:0009055">
    <property type="term" value="F:electron transfer activity"/>
    <property type="evidence" value="ECO:0007669"/>
    <property type="project" value="InterPro"/>
</dbReference>
<dbReference type="AlphaFoldDB" id="A0A3A4R7W6"/>
<dbReference type="EMBL" id="QZJZ01000059">
    <property type="protein sequence ID" value="RJP58877.1"/>
    <property type="molecule type" value="Genomic_DNA"/>
</dbReference>
<dbReference type="GO" id="GO:0016491">
    <property type="term" value="F:oxidoreductase activity"/>
    <property type="evidence" value="ECO:0007669"/>
    <property type="project" value="InterPro"/>
</dbReference>
<dbReference type="InterPro" id="IPR029039">
    <property type="entry name" value="Flavoprotein-like_sf"/>
</dbReference>
<dbReference type="SUPFAM" id="SSF52218">
    <property type="entry name" value="Flavoproteins"/>
    <property type="match status" value="1"/>
</dbReference>
<evidence type="ECO:0000256" key="1">
    <source>
        <dbReference type="ARBA" id="ARBA00007121"/>
    </source>
</evidence>
<dbReference type="Gene3D" id="3.40.50.360">
    <property type="match status" value="1"/>
</dbReference>
<evidence type="ECO:0000259" key="2">
    <source>
        <dbReference type="PROSITE" id="PS50902"/>
    </source>
</evidence>
<sequence length="392" mass="43645">MKARKITEDIFHLGAIDWDRRMFDALIPLPHGTSYNAYLIKGSNKTALIDTVEPSMKDDLLFQLNSVKTLDYIIVHHAEQDHAGALPYILSKYPEASVLTTSQGKDLVINHVGIDPDKIRVVADGEKLDLGNKTLECIYTPWIHWPETMCTYSHEDKILFSCELFGSHLATTDLYAYDQNKVYEAAKRYYAEIVMPFRKTTAGNIEKLAKYDIALIAPGHGPIYDQPSFIISAYTQWLSDKPKNQVLIPYVSMHGSTEKMAKYLVSALAERYVGVQPFDLAVTDIGQLAMSLVDAATLVIGTPAFHLGPHPIAFFATHLANILRPKVVCVSIIGSYGWGSSIVETMTGLIPDLNVEVIPPVLCKGEPKEKCFQALDILADTILSKHKQYGLF</sequence>
<dbReference type="InterPro" id="IPR045761">
    <property type="entry name" value="ODP_dom"/>
</dbReference>
<comment type="similarity">
    <text evidence="1">In the N-terminal section; belongs to the zinc metallo-hydrolase group 3 family.</text>
</comment>
<dbReference type="CDD" id="cd07709">
    <property type="entry name" value="flavodiiron_proteins_MBL-fold"/>
    <property type="match status" value="1"/>
</dbReference>
<dbReference type="PANTHER" id="PTHR43717:SF1">
    <property type="entry name" value="ANAEROBIC NITRIC OXIDE REDUCTASE FLAVORUBREDOXIN"/>
    <property type="match status" value="1"/>
</dbReference>
<feature type="domain" description="Flavodoxin-like" evidence="2">
    <location>
        <begin position="246"/>
        <end position="392"/>
    </location>
</feature>
<dbReference type="SUPFAM" id="SSF56281">
    <property type="entry name" value="Metallo-hydrolase/oxidoreductase"/>
    <property type="match status" value="1"/>
</dbReference>
<dbReference type="InterPro" id="IPR016440">
    <property type="entry name" value="Rubredoxin-O_OxRdtase"/>
</dbReference>
<dbReference type="GO" id="GO:0046872">
    <property type="term" value="F:metal ion binding"/>
    <property type="evidence" value="ECO:0007669"/>
    <property type="project" value="InterPro"/>
</dbReference>
<dbReference type="Pfam" id="PF19583">
    <property type="entry name" value="ODP"/>
    <property type="match status" value="1"/>
</dbReference>
<dbReference type="Proteomes" id="UP000266426">
    <property type="component" value="Unassembled WGS sequence"/>
</dbReference>
<name>A0A3A4R7W6_9BACT</name>
<dbReference type="PROSITE" id="PS50902">
    <property type="entry name" value="FLAVODOXIN_LIKE"/>
    <property type="match status" value="1"/>
</dbReference>